<dbReference type="EMBL" id="NFKK01000024">
    <property type="protein sequence ID" value="OUP51129.1"/>
    <property type="molecule type" value="Genomic_DNA"/>
</dbReference>
<dbReference type="SUPFAM" id="SSF69279">
    <property type="entry name" value="Phage tail proteins"/>
    <property type="match status" value="1"/>
</dbReference>
<dbReference type="RefSeq" id="WP_087374628.1">
    <property type="nucleotide sequence ID" value="NZ_NFKK01000024.1"/>
</dbReference>
<evidence type="ECO:0000313" key="1">
    <source>
        <dbReference type="EMBL" id="OUP51129.1"/>
    </source>
</evidence>
<dbReference type="Pfam" id="PF09393">
    <property type="entry name" value="DUF2001"/>
    <property type="match status" value="1"/>
</dbReference>
<dbReference type="Gene3D" id="2.30.110.40">
    <property type="entry name" value="Phage tail tube protein"/>
    <property type="match status" value="1"/>
</dbReference>
<accession>A0A1Y4L6M7</accession>
<dbReference type="Proteomes" id="UP000195897">
    <property type="component" value="Unassembled WGS sequence"/>
</dbReference>
<reference evidence="2" key="1">
    <citation type="submission" date="2017-04" db="EMBL/GenBank/DDBJ databases">
        <title>Function of individual gut microbiota members based on whole genome sequencing of pure cultures obtained from chicken caecum.</title>
        <authorList>
            <person name="Medvecky M."/>
            <person name="Cejkova D."/>
            <person name="Polansky O."/>
            <person name="Karasova D."/>
            <person name="Kubasova T."/>
            <person name="Cizek A."/>
            <person name="Rychlik I."/>
        </authorList>
    </citation>
    <scope>NUCLEOTIDE SEQUENCE [LARGE SCALE GENOMIC DNA]</scope>
    <source>
        <strain evidence="2">An180</strain>
    </source>
</reference>
<dbReference type="InterPro" id="IPR018989">
    <property type="entry name" value="DUF2001"/>
</dbReference>
<evidence type="ECO:0008006" key="3">
    <source>
        <dbReference type="Google" id="ProtNLM"/>
    </source>
</evidence>
<dbReference type="AlphaFoldDB" id="A0A1Y4L6M7"/>
<sequence>MSQYLLERDTVAGMEGTAVMTDSSGKNHVLFGLINIEADADIQSTEMKVVGTRKIQDKPAGAKQTGTAKIYYGTTYFQDMVLEYMHTGKMPYFDIQIINNDPTNTIGQQVMAYYGCKIISKIPLSILDADVQMLTMDISFSYTDVQKLQGFTEPAQLGS</sequence>
<name>A0A1Y4L6M7_9FIRM</name>
<comment type="caution">
    <text evidence="1">The sequence shown here is derived from an EMBL/GenBank/DDBJ whole genome shotgun (WGS) entry which is preliminary data.</text>
</comment>
<proteinExistence type="predicted"/>
<gene>
    <name evidence="1" type="ORF">B5F17_13435</name>
</gene>
<dbReference type="InterPro" id="IPR038628">
    <property type="entry name" value="XkdM-like_sf"/>
</dbReference>
<organism evidence="1 2">
    <name type="scientific">Butyricicoccus pullicaecorum</name>
    <dbReference type="NCBI Taxonomy" id="501571"/>
    <lineage>
        <taxon>Bacteria</taxon>
        <taxon>Bacillati</taxon>
        <taxon>Bacillota</taxon>
        <taxon>Clostridia</taxon>
        <taxon>Eubacteriales</taxon>
        <taxon>Butyricicoccaceae</taxon>
        <taxon>Butyricicoccus</taxon>
    </lineage>
</organism>
<evidence type="ECO:0000313" key="2">
    <source>
        <dbReference type="Proteomes" id="UP000195897"/>
    </source>
</evidence>
<protein>
    <recommendedName>
        <fullName evidence="3">Phage portal protein</fullName>
    </recommendedName>
</protein>